<feature type="transmembrane region" description="Helical" evidence="1">
    <location>
        <begin position="136"/>
        <end position="154"/>
    </location>
</feature>
<dbReference type="SUPFAM" id="SSF103481">
    <property type="entry name" value="Multidrug resistance efflux transporter EmrE"/>
    <property type="match status" value="2"/>
</dbReference>
<feature type="domain" description="EamA" evidence="2">
    <location>
        <begin position="23"/>
        <end position="152"/>
    </location>
</feature>
<proteinExistence type="predicted"/>
<feature type="transmembrane region" description="Helical" evidence="1">
    <location>
        <begin position="186"/>
        <end position="211"/>
    </location>
</feature>
<dbReference type="InterPro" id="IPR000620">
    <property type="entry name" value="EamA_dom"/>
</dbReference>
<evidence type="ECO:0000313" key="4">
    <source>
        <dbReference type="Proteomes" id="UP001526446"/>
    </source>
</evidence>
<feature type="transmembrane region" description="Helical" evidence="1">
    <location>
        <begin position="21"/>
        <end position="40"/>
    </location>
</feature>
<feature type="domain" description="EamA" evidence="2">
    <location>
        <begin position="169"/>
        <end position="298"/>
    </location>
</feature>
<dbReference type="RefSeq" id="WP_166120015.1">
    <property type="nucleotide sequence ID" value="NZ_JAPIUX010000002.1"/>
</dbReference>
<feature type="transmembrane region" description="Helical" evidence="1">
    <location>
        <begin position="281"/>
        <end position="299"/>
    </location>
</feature>
<keyword evidence="1" id="KW-0472">Membrane</keyword>
<feature type="transmembrane region" description="Helical" evidence="1">
    <location>
        <begin position="81"/>
        <end position="99"/>
    </location>
</feature>
<feature type="transmembrane region" description="Helical" evidence="1">
    <location>
        <begin position="160"/>
        <end position="179"/>
    </location>
</feature>
<organism evidence="3 4">
    <name type="scientific">Acetobacter farinalis</name>
    <dbReference type="NCBI Taxonomy" id="1260984"/>
    <lineage>
        <taxon>Bacteria</taxon>
        <taxon>Pseudomonadati</taxon>
        <taxon>Pseudomonadota</taxon>
        <taxon>Alphaproteobacteria</taxon>
        <taxon>Acetobacterales</taxon>
        <taxon>Acetobacteraceae</taxon>
        <taxon>Acetobacter</taxon>
    </lineage>
</organism>
<feature type="transmembrane region" description="Helical" evidence="1">
    <location>
        <begin position="223"/>
        <end position="247"/>
    </location>
</feature>
<keyword evidence="4" id="KW-1185">Reference proteome</keyword>
<gene>
    <name evidence="3" type="ORF">OQ252_04320</name>
</gene>
<feature type="transmembrane region" description="Helical" evidence="1">
    <location>
        <begin position="259"/>
        <end position="275"/>
    </location>
</feature>
<dbReference type="EMBL" id="JAPIUX010000002">
    <property type="protein sequence ID" value="MCX2560628.1"/>
    <property type="molecule type" value="Genomic_DNA"/>
</dbReference>
<evidence type="ECO:0000259" key="2">
    <source>
        <dbReference type="Pfam" id="PF00892"/>
    </source>
</evidence>
<reference evidence="3 4" key="1">
    <citation type="submission" date="2022-11" db="EMBL/GenBank/DDBJ databases">
        <title>Genome sequencing of Acetobacter type strain.</title>
        <authorList>
            <person name="Heo J."/>
            <person name="Lee D."/>
            <person name="Han B.-H."/>
            <person name="Hong S.-B."/>
            <person name="Kwon S.-W."/>
        </authorList>
    </citation>
    <scope>NUCLEOTIDE SEQUENCE [LARGE SCALE GENOMIC DNA]</scope>
    <source>
        <strain evidence="3 4">KACC 21251</strain>
    </source>
</reference>
<keyword evidence="1" id="KW-1133">Transmembrane helix</keyword>
<sequence>MDARPAPAPPVCSSTASAPHLPVFAAVLAILSWASAYPVVKMALHVLPPIPLAAARYALAAIIVLVWCVYTRPMLPRMRDLPRFIVCGAVGIALYNILFNVGEQTVSAGAAGLLISFSPLIAAIIAVVAMGERLSVWGWVGSLVSFCGVVLVAQGQPGGLTFGSGAADVLAAAFAAAVYNSVQKKLVVVYGALTTTAYVLMVGAVLLTPWLGQAVQDLRAGPVSGWGLVAQLAVFPAILGYGAWAYVVGRIGVARSSGLLYLLSPTTLLLAFLITAEIPSLLTLVGGAIIIAGVGLMNTRGRVRQR</sequence>
<feature type="transmembrane region" description="Helical" evidence="1">
    <location>
        <begin position="46"/>
        <end position="69"/>
    </location>
</feature>
<feature type="transmembrane region" description="Helical" evidence="1">
    <location>
        <begin position="105"/>
        <end position="129"/>
    </location>
</feature>
<name>A0ABT3Q5R4_9PROT</name>
<dbReference type="PANTHER" id="PTHR12715:SF4">
    <property type="entry name" value="EAMA DOMAIN-CONTAINING PROTEIN"/>
    <property type="match status" value="1"/>
</dbReference>
<evidence type="ECO:0000313" key="3">
    <source>
        <dbReference type="EMBL" id="MCX2560628.1"/>
    </source>
</evidence>
<evidence type="ECO:0000256" key="1">
    <source>
        <dbReference type="SAM" id="Phobius"/>
    </source>
</evidence>
<dbReference type="Pfam" id="PF00892">
    <property type="entry name" value="EamA"/>
    <property type="match status" value="2"/>
</dbReference>
<protein>
    <submittedName>
        <fullName evidence="3">EamA family transporter</fullName>
    </submittedName>
</protein>
<keyword evidence="1" id="KW-0812">Transmembrane</keyword>
<dbReference type="PANTHER" id="PTHR12715">
    <property type="entry name" value="TRANSPORTER, DRUG/METABOLITE EXPORTER FAMILY"/>
    <property type="match status" value="1"/>
</dbReference>
<dbReference type="Proteomes" id="UP001526446">
    <property type="component" value="Unassembled WGS sequence"/>
</dbReference>
<comment type="caution">
    <text evidence="3">The sequence shown here is derived from an EMBL/GenBank/DDBJ whole genome shotgun (WGS) entry which is preliminary data.</text>
</comment>
<dbReference type="InterPro" id="IPR052756">
    <property type="entry name" value="Alkyne_AA_exporter"/>
</dbReference>
<dbReference type="InterPro" id="IPR037185">
    <property type="entry name" value="EmrE-like"/>
</dbReference>
<accession>A0ABT3Q5R4</accession>